<dbReference type="RefSeq" id="WP_244785727.1">
    <property type="nucleotide sequence ID" value="NZ_CP091508.1"/>
</dbReference>
<dbReference type="Proteomes" id="UP000829817">
    <property type="component" value="Chromosome"/>
</dbReference>
<name>A0ABY4DU44_9NEIS</name>
<accession>A0ABY4DU44</accession>
<evidence type="ECO:0000313" key="2">
    <source>
        <dbReference type="Proteomes" id="UP000829817"/>
    </source>
</evidence>
<protein>
    <submittedName>
        <fullName evidence="1">Uncharacterized protein</fullName>
    </submittedName>
</protein>
<reference evidence="1 2" key="1">
    <citation type="journal article" date="2022" name="Res Sq">
        <title>Evolution of multicellular longitudinally dividing oral cavity symbionts (Neisseriaceae).</title>
        <authorList>
            <person name="Nyongesa S."/>
            <person name="Weber P."/>
            <person name="Bernet E."/>
            <person name="Pullido F."/>
            <person name="Nieckarz M."/>
            <person name="Delaby M."/>
            <person name="Nieves C."/>
            <person name="Viehboeck T."/>
            <person name="Krause N."/>
            <person name="Rivera-Millot A."/>
            <person name="Nakamura A."/>
            <person name="Vischer N."/>
            <person name="VanNieuwenhze M."/>
            <person name="Brun Y."/>
            <person name="Cava F."/>
            <person name="Bulgheresi S."/>
            <person name="Veyrier F."/>
        </authorList>
    </citation>
    <scope>NUCLEOTIDE SEQUENCE [LARGE SCALE GENOMIC DNA]</scope>
    <source>
        <strain evidence="1 2">CCUG 63373m</strain>
    </source>
</reference>
<keyword evidence="2" id="KW-1185">Reference proteome</keyword>
<gene>
    <name evidence="1" type="ORF">LVJ83_01770</name>
</gene>
<sequence>MRGFLFLEMQMQGKKRSKIGHLASIFNATDAFSGAKYTRQSNGQDTLSQPAPYAPSPAHRLVSLLL</sequence>
<organism evidence="1 2">
    <name type="scientific">Uruburuella testudinis</name>
    <dbReference type="NCBI Taxonomy" id="1282863"/>
    <lineage>
        <taxon>Bacteria</taxon>
        <taxon>Pseudomonadati</taxon>
        <taxon>Pseudomonadota</taxon>
        <taxon>Betaproteobacteria</taxon>
        <taxon>Neisseriales</taxon>
        <taxon>Neisseriaceae</taxon>
        <taxon>Uruburuella</taxon>
    </lineage>
</organism>
<dbReference type="EMBL" id="CP091508">
    <property type="protein sequence ID" value="UOO82229.1"/>
    <property type="molecule type" value="Genomic_DNA"/>
</dbReference>
<proteinExistence type="predicted"/>
<evidence type="ECO:0000313" key="1">
    <source>
        <dbReference type="EMBL" id="UOO82229.1"/>
    </source>
</evidence>